<dbReference type="Gene3D" id="3.40.50.2300">
    <property type="match status" value="1"/>
</dbReference>
<dbReference type="InterPro" id="IPR011990">
    <property type="entry name" value="TPR-like_helical_dom_sf"/>
</dbReference>
<dbReference type="SUPFAM" id="SSF48452">
    <property type="entry name" value="TPR-like"/>
    <property type="match status" value="1"/>
</dbReference>
<dbReference type="AlphaFoldDB" id="A0A645IQN8"/>
<dbReference type="EMBL" id="VSSQ01120788">
    <property type="protein sequence ID" value="MPN53557.1"/>
    <property type="molecule type" value="Genomic_DNA"/>
</dbReference>
<dbReference type="InterPro" id="IPR011006">
    <property type="entry name" value="CheY-like_superfamily"/>
</dbReference>
<proteinExistence type="predicted"/>
<dbReference type="InterPro" id="IPR001789">
    <property type="entry name" value="Sig_transdc_resp-reg_receiver"/>
</dbReference>
<dbReference type="Pfam" id="PF00072">
    <property type="entry name" value="Response_reg"/>
    <property type="match status" value="1"/>
</dbReference>
<evidence type="ECO:0000259" key="1">
    <source>
        <dbReference type="PROSITE" id="PS50110"/>
    </source>
</evidence>
<accession>A0A645IQN8</accession>
<reference evidence="2" key="1">
    <citation type="submission" date="2019-08" db="EMBL/GenBank/DDBJ databases">
        <authorList>
            <person name="Kucharzyk K."/>
            <person name="Murdoch R.W."/>
            <person name="Higgins S."/>
            <person name="Loffler F."/>
        </authorList>
    </citation>
    <scope>NUCLEOTIDE SEQUENCE</scope>
</reference>
<name>A0A645IQN8_9ZZZZ</name>
<dbReference type="Gene3D" id="1.25.40.10">
    <property type="entry name" value="Tetratricopeptide repeat domain"/>
    <property type="match status" value="1"/>
</dbReference>
<dbReference type="PROSITE" id="PS50110">
    <property type="entry name" value="RESPONSE_REGULATORY"/>
    <property type="match status" value="1"/>
</dbReference>
<organism evidence="2">
    <name type="scientific">bioreactor metagenome</name>
    <dbReference type="NCBI Taxonomy" id="1076179"/>
    <lineage>
        <taxon>unclassified sequences</taxon>
        <taxon>metagenomes</taxon>
        <taxon>ecological metagenomes</taxon>
    </lineage>
</organism>
<comment type="caution">
    <text evidence="2">The sequence shown here is derived from an EMBL/GenBank/DDBJ whole genome shotgun (WGS) entry which is preliminary data.</text>
</comment>
<dbReference type="SUPFAM" id="SSF52172">
    <property type="entry name" value="CheY-like"/>
    <property type="match status" value="1"/>
</dbReference>
<protein>
    <recommendedName>
        <fullName evidence="1">Response regulatory domain-containing protein</fullName>
    </recommendedName>
</protein>
<feature type="domain" description="Response regulatory" evidence="1">
    <location>
        <begin position="1"/>
        <end position="63"/>
    </location>
</feature>
<evidence type="ECO:0000313" key="2">
    <source>
        <dbReference type="EMBL" id="MPN53557.1"/>
    </source>
</evidence>
<dbReference type="GO" id="GO:0000160">
    <property type="term" value="P:phosphorelay signal transduction system"/>
    <property type="evidence" value="ECO:0007669"/>
    <property type="project" value="InterPro"/>
</dbReference>
<sequence>MPEISGTEVLRRMRGVGIETPVIIMTAFGTVKNAVECTKLGAIAYLQKPFTAEKVRNVLNEVEPYIQGDRITTDRYIKKVKELLEIGELEEAFNLLKKALSENVNNGEIYELLARIYEVRGDLKEAERFHNISKEFQQY</sequence>
<gene>
    <name evidence="2" type="ORF">SDC9_201221</name>
</gene>
<dbReference type="Pfam" id="PF14559">
    <property type="entry name" value="TPR_19"/>
    <property type="match status" value="1"/>
</dbReference>